<dbReference type="PROSITE" id="PS00226">
    <property type="entry name" value="IF_ROD_1"/>
    <property type="match status" value="1"/>
</dbReference>
<accession>A0A8C0H1U3</accession>
<dbReference type="Gene3D" id="1.20.5.500">
    <property type="entry name" value="Single helix bin"/>
    <property type="match status" value="1"/>
</dbReference>
<evidence type="ECO:0000256" key="1">
    <source>
        <dbReference type="ARBA" id="ARBA00022754"/>
    </source>
</evidence>
<dbReference type="GO" id="GO:0033693">
    <property type="term" value="P:neurofilament bundle assembly"/>
    <property type="evidence" value="ECO:0007669"/>
    <property type="project" value="TreeGrafter"/>
</dbReference>
<evidence type="ECO:0000313" key="7">
    <source>
        <dbReference type="Ensembl" id="ENSCABP00000015249.1"/>
    </source>
</evidence>
<reference evidence="7" key="1">
    <citation type="submission" date="2025-08" db="UniProtKB">
        <authorList>
            <consortium name="Ensembl"/>
        </authorList>
    </citation>
    <scope>IDENTIFICATION</scope>
</reference>
<dbReference type="GO" id="GO:0099160">
    <property type="term" value="C:postsynaptic intermediate filament cytoskeleton"/>
    <property type="evidence" value="ECO:0007669"/>
    <property type="project" value="TreeGrafter"/>
</dbReference>
<dbReference type="GO" id="GO:0005737">
    <property type="term" value="C:cytoplasm"/>
    <property type="evidence" value="ECO:0007669"/>
    <property type="project" value="TreeGrafter"/>
</dbReference>
<protein>
    <recommendedName>
        <fullName evidence="6">IF rod domain-containing protein</fullName>
    </recommendedName>
</protein>
<dbReference type="PANTHER" id="PTHR45652">
    <property type="entry name" value="GLIAL FIBRILLARY ACIDIC PROTEIN"/>
    <property type="match status" value="1"/>
</dbReference>
<dbReference type="GO" id="GO:0030424">
    <property type="term" value="C:axon"/>
    <property type="evidence" value="ECO:0007669"/>
    <property type="project" value="TreeGrafter"/>
</dbReference>
<feature type="coiled-coil region" evidence="4">
    <location>
        <begin position="162"/>
        <end position="203"/>
    </location>
</feature>
<evidence type="ECO:0000259" key="6">
    <source>
        <dbReference type="PROSITE" id="PS51842"/>
    </source>
</evidence>
<evidence type="ECO:0000313" key="8">
    <source>
        <dbReference type="Proteomes" id="UP000694404"/>
    </source>
</evidence>
<proteinExistence type="inferred from homology"/>
<dbReference type="PANTHER" id="PTHR45652:SF4">
    <property type="entry name" value="INTERMEDIATE FILAMENT PROTEIN-LIKE"/>
    <property type="match status" value="1"/>
</dbReference>
<sequence length="433" mass="48186">SKSPRVTAAARRVTAGCAPLPPTAAAGSAPPHPGSTRPYRSVRSTKSTVSSSLYALHRPALTPVKRSGCVTSLEKLDLSQVSNLNAELLGLRAQEKEQLVDLNDRFATYIEKVHRLEKQNKVLLVELEALRQKQQDPSRLHLLYRQELRSLRGLLEAEAGEKMRMQARRDQLRNSCSQLKERYKEEARLRLQAEETLEKVREEAGQATLANSDVEGSIGSLLGEISFLHKVFGQESAELSAQVQAASLPVDVSLAGAKPDLAAALQEIRAQYETLAGRNMQAAEDWYRTRFASVAELASKNNEAVRSMREETAEYRRLLQSRSAEVEALRSVIDSLNKQLESVEDRQSSEVATYQVRPGPQEIREAKQEMARYLREYQDLLNVKMALDIEIAAYRKLLEGEEIRLSYSSPLHPPTPAALSPSHPSSHSAVTPC</sequence>
<dbReference type="SMART" id="SM01391">
    <property type="entry name" value="Filament"/>
    <property type="match status" value="1"/>
</dbReference>
<feature type="compositionally biased region" description="Low complexity" evidence="5">
    <location>
        <begin position="1"/>
        <end position="15"/>
    </location>
</feature>
<comment type="similarity">
    <text evidence="3">Belongs to the intermediate filament family.</text>
</comment>
<dbReference type="Pfam" id="PF00038">
    <property type="entry name" value="Filament"/>
    <property type="match status" value="1"/>
</dbReference>
<keyword evidence="8" id="KW-1185">Reference proteome</keyword>
<dbReference type="OMA" id="DWYRTKF"/>
<dbReference type="InterPro" id="IPR018039">
    <property type="entry name" value="IF_conserved"/>
</dbReference>
<feature type="compositionally biased region" description="Low complexity" evidence="5">
    <location>
        <begin position="417"/>
        <end position="433"/>
    </location>
</feature>
<dbReference type="Pfam" id="PF04732">
    <property type="entry name" value="Filament_head"/>
    <property type="match status" value="1"/>
</dbReference>
<dbReference type="GeneTree" id="ENSGT00940000165724"/>
<dbReference type="FunFam" id="1.20.5.500:FF:000001">
    <property type="entry name" value="Type II keratin 23"/>
    <property type="match status" value="1"/>
</dbReference>
<dbReference type="GO" id="GO:0099184">
    <property type="term" value="F:structural constituent of postsynaptic intermediate filament cytoskeleton"/>
    <property type="evidence" value="ECO:0007669"/>
    <property type="project" value="TreeGrafter"/>
</dbReference>
<dbReference type="Proteomes" id="UP000694404">
    <property type="component" value="Unplaced"/>
</dbReference>
<dbReference type="Gene3D" id="1.20.5.170">
    <property type="match status" value="1"/>
</dbReference>
<keyword evidence="1 3" id="KW-0403">Intermediate filament</keyword>
<feature type="coiled-coil region" evidence="4">
    <location>
        <begin position="319"/>
        <end position="383"/>
    </location>
</feature>
<evidence type="ECO:0000256" key="2">
    <source>
        <dbReference type="ARBA" id="ARBA00023054"/>
    </source>
</evidence>
<dbReference type="GO" id="GO:0005882">
    <property type="term" value="C:intermediate filament"/>
    <property type="evidence" value="ECO:0007669"/>
    <property type="project" value="UniProtKB-KW"/>
</dbReference>
<evidence type="ECO:0000256" key="5">
    <source>
        <dbReference type="SAM" id="MobiDB-lite"/>
    </source>
</evidence>
<reference evidence="7" key="2">
    <citation type="submission" date="2025-09" db="UniProtKB">
        <authorList>
            <consortium name="Ensembl"/>
        </authorList>
    </citation>
    <scope>IDENTIFICATION</scope>
</reference>
<feature type="coiled-coil region" evidence="4">
    <location>
        <begin position="85"/>
        <end position="133"/>
    </location>
</feature>
<evidence type="ECO:0000256" key="4">
    <source>
        <dbReference type="SAM" id="Coils"/>
    </source>
</evidence>
<dbReference type="Ensembl" id="ENSCABT00000016709.1">
    <property type="protein sequence ID" value="ENSCABP00000015249.1"/>
    <property type="gene ID" value="ENSCABG00000011380.1"/>
</dbReference>
<dbReference type="AlphaFoldDB" id="A0A8C0H1U3"/>
<feature type="region of interest" description="Disordered" evidence="5">
    <location>
        <begin position="414"/>
        <end position="433"/>
    </location>
</feature>
<dbReference type="PROSITE" id="PS51842">
    <property type="entry name" value="IF_ROD_2"/>
    <property type="match status" value="1"/>
</dbReference>
<feature type="domain" description="IF rod" evidence="6">
    <location>
        <begin position="95"/>
        <end position="405"/>
    </location>
</feature>
<name>A0A8C0H1U3_CHEAB</name>
<dbReference type="InterPro" id="IPR039008">
    <property type="entry name" value="IF_rod_dom"/>
</dbReference>
<evidence type="ECO:0000256" key="3">
    <source>
        <dbReference type="RuleBase" id="RU000685"/>
    </source>
</evidence>
<keyword evidence="2 4" id="KW-0175">Coiled coil</keyword>
<dbReference type="Gene3D" id="1.20.5.1160">
    <property type="entry name" value="Vasodilator-stimulated phosphoprotein"/>
    <property type="match status" value="1"/>
</dbReference>
<dbReference type="InterPro" id="IPR050405">
    <property type="entry name" value="Intermediate_filament"/>
</dbReference>
<dbReference type="InterPro" id="IPR006821">
    <property type="entry name" value="Intermed_filament_DNA-bd"/>
</dbReference>
<feature type="region of interest" description="Disordered" evidence="5">
    <location>
        <begin position="1"/>
        <end position="44"/>
    </location>
</feature>
<dbReference type="SUPFAM" id="SSF64593">
    <property type="entry name" value="Intermediate filament protein, coiled coil region"/>
    <property type="match status" value="2"/>
</dbReference>
<organism evidence="7 8">
    <name type="scientific">Chelonoidis abingdonii</name>
    <name type="common">Abingdon island giant tortoise</name>
    <name type="synonym">Testudo abingdonii</name>
    <dbReference type="NCBI Taxonomy" id="106734"/>
    <lineage>
        <taxon>Eukaryota</taxon>
        <taxon>Metazoa</taxon>
        <taxon>Chordata</taxon>
        <taxon>Craniata</taxon>
        <taxon>Vertebrata</taxon>
        <taxon>Euteleostomi</taxon>
        <taxon>Archelosauria</taxon>
        <taxon>Testudinata</taxon>
        <taxon>Testudines</taxon>
        <taxon>Cryptodira</taxon>
        <taxon>Durocryptodira</taxon>
        <taxon>Testudinoidea</taxon>
        <taxon>Testudinidae</taxon>
        <taxon>Chelonoidis</taxon>
    </lineage>
</organism>